<feature type="compositionally biased region" description="Low complexity" evidence="1">
    <location>
        <begin position="134"/>
        <end position="144"/>
    </location>
</feature>
<name>A0AAW2TV83_SESRA</name>
<reference evidence="2" key="1">
    <citation type="submission" date="2020-06" db="EMBL/GenBank/DDBJ databases">
        <authorList>
            <person name="Li T."/>
            <person name="Hu X."/>
            <person name="Zhang T."/>
            <person name="Song X."/>
            <person name="Zhang H."/>
            <person name="Dai N."/>
            <person name="Sheng W."/>
            <person name="Hou X."/>
            <person name="Wei L."/>
        </authorList>
    </citation>
    <scope>NUCLEOTIDE SEQUENCE</scope>
    <source>
        <strain evidence="2">G02</strain>
        <tissue evidence="2">Leaf</tissue>
    </source>
</reference>
<dbReference type="AlphaFoldDB" id="A0AAW2TV83"/>
<dbReference type="PANTHER" id="PTHR31286:SF179">
    <property type="entry name" value="RNASE H TYPE-1 DOMAIN-CONTAINING PROTEIN"/>
    <property type="match status" value="1"/>
</dbReference>
<evidence type="ECO:0000256" key="1">
    <source>
        <dbReference type="SAM" id="MobiDB-lite"/>
    </source>
</evidence>
<feature type="region of interest" description="Disordered" evidence="1">
    <location>
        <begin position="116"/>
        <end position="151"/>
    </location>
</feature>
<reference evidence="2" key="2">
    <citation type="journal article" date="2024" name="Plant">
        <title>Genomic evolution and insights into agronomic trait innovations of Sesamum species.</title>
        <authorList>
            <person name="Miao H."/>
            <person name="Wang L."/>
            <person name="Qu L."/>
            <person name="Liu H."/>
            <person name="Sun Y."/>
            <person name="Le M."/>
            <person name="Wang Q."/>
            <person name="Wei S."/>
            <person name="Zheng Y."/>
            <person name="Lin W."/>
            <person name="Duan Y."/>
            <person name="Cao H."/>
            <person name="Xiong S."/>
            <person name="Wang X."/>
            <person name="Wei L."/>
            <person name="Li C."/>
            <person name="Ma Q."/>
            <person name="Ju M."/>
            <person name="Zhao R."/>
            <person name="Li G."/>
            <person name="Mu C."/>
            <person name="Tian Q."/>
            <person name="Mei H."/>
            <person name="Zhang T."/>
            <person name="Gao T."/>
            <person name="Zhang H."/>
        </authorList>
    </citation>
    <scope>NUCLEOTIDE SEQUENCE</scope>
    <source>
        <strain evidence="2">G02</strain>
    </source>
</reference>
<sequence>MRVFKWSPTFNPDHESSIVPIWVNFPGLPAHLYRKDALFTIASMVGTPLQVADSTYNRSKLSRASVCIEIDLLKPCLEEVNIQIQGQTFVQKIEYEQTPRFCSLCKHVGHQNSECYSKGGAPKPPRRTAGENSQQRTAATQQARKVPDELPVRNESLIEKGDCSPSHLYTNTSIAEHVRTEEECDNHDIEILVPIEKLDVGNGKIETVNNDSCDSVGAMIPAVVVDVRVSVDDDNDDHAVDHIVEINDDECDTVFVKMRGDEIIEDVDDGQKDDSGALILRQNNILCNFERTSWGMIDGALRILETVYQFGKVMKVIEDDVETVIKRNKLVIKTAALYQRCVLIFDRVSKLYLRPLDERSPPIATRTRRRKKGKNSLEPPDFHYF</sequence>
<feature type="region of interest" description="Disordered" evidence="1">
    <location>
        <begin position="363"/>
        <end position="385"/>
    </location>
</feature>
<proteinExistence type="predicted"/>
<dbReference type="EMBL" id="JACGWJ010000007">
    <property type="protein sequence ID" value="KAL0408464.1"/>
    <property type="molecule type" value="Genomic_DNA"/>
</dbReference>
<accession>A0AAW2TV83</accession>
<dbReference type="InterPro" id="IPR040256">
    <property type="entry name" value="At4g02000-like"/>
</dbReference>
<comment type="caution">
    <text evidence="2">The sequence shown here is derived from an EMBL/GenBank/DDBJ whole genome shotgun (WGS) entry which is preliminary data.</text>
</comment>
<organism evidence="2">
    <name type="scientific">Sesamum radiatum</name>
    <name type="common">Black benniseed</name>
    <dbReference type="NCBI Taxonomy" id="300843"/>
    <lineage>
        <taxon>Eukaryota</taxon>
        <taxon>Viridiplantae</taxon>
        <taxon>Streptophyta</taxon>
        <taxon>Embryophyta</taxon>
        <taxon>Tracheophyta</taxon>
        <taxon>Spermatophyta</taxon>
        <taxon>Magnoliopsida</taxon>
        <taxon>eudicotyledons</taxon>
        <taxon>Gunneridae</taxon>
        <taxon>Pentapetalae</taxon>
        <taxon>asterids</taxon>
        <taxon>lamiids</taxon>
        <taxon>Lamiales</taxon>
        <taxon>Pedaliaceae</taxon>
        <taxon>Sesamum</taxon>
    </lineage>
</organism>
<evidence type="ECO:0008006" key="3">
    <source>
        <dbReference type="Google" id="ProtNLM"/>
    </source>
</evidence>
<evidence type="ECO:0000313" key="2">
    <source>
        <dbReference type="EMBL" id="KAL0408464.1"/>
    </source>
</evidence>
<gene>
    <name evidence="2" type="ORF">Sradi_1780800</name>
</gene>
<protein>
    <recommendedName>
        <fullName evidence="3">DUF4283 domain-containing protein</fullName>
    </recommendedName>
</protein>
<dbReference type="PANTHER" id="PTHR31286">
    <property type="entry name" value="GLYCINE-RICH CELL WALL STRUCTURAL PROTEIN 1.8-LIKE"/>
    <property type="match status" value="1"/>
</dbReference>